<gene>
    <name evidence="2" type="ORF">BXYJ_LOCUS14390</name>
</gene>
<proteinExistence type="predicted"/>
<name>A0A1I7SM40_BURXY</name>
<feature type="domain" description="Carbohydrate binding" evidence="1">
    <location>
        <begin position="28"/>
        <end position="108"/>
    </location>
</feature>
<dbReference type="WBParaSite" id="BXY_1412400.1">
    <property type="protein sequence ID" value="BXY_1412400.1"/>
    <property type="gene ID" value="BXY_1412400"/>
</dbReference>
<dbReference type="GO" id="GO:0030246">
    <property type="term" value="F:carbohydrate binding"/>
    <property type="evidence" value="ECO:0007669"/>
    <property type="project" value="InterPro"/>
</dbReference>
<dbReference type="Proteomes" id="UP000582659">
    <property type="component" value="Unassembled WGS sequence"/>
</dbReference>
<dbReference type="Proteomes" id="UP000659654">
    <property type="component" value="Unassembled WGS sequence"/>
</dbReference>
<dbReference type="AlphaFoldDB" id="A0A1I7SM40"/>
<evidence type="ECO:0000313" key="2">
    <source>
        <dbReference type="EMBL" id="CAD5234299.1"/>
    </source>
</evidence>
<evidence type="ECO:0000313" key="5">
    <source>
        <dbReference type="Proteomes" id="UP000659654"/>
    </source>
</evidence>
<dbReference type="eggNOG" id="KOG1216">
    <property type="taxonomic scope" value="Eukaryota"/>
</dbReference>
<reference evidence="3" key="2">
    <citation type="submission" date="2020-08" db="EMBL/GenBank/DDBJ databases">
        <authorList>
            <person name="Kikuchi T."/>
        </authorList>
    </citation>
    <scope>NUCLEOTIDE SEQUENCE</scope>
    <source>
        <strain evidence="2">Ka4C1</strain>
    </source>
</reference>
<evidence type="ECO:0000313" key="3">
    <source>
        <dbReference type="EMBL" id="CAG9129988.1"/>
    </source>
</evidence>
<dbReference type="EMBL" id="CAJFDI010000006">
    <property type="protein sequence ID" value="CAD5234299.1"/>
    <property type="molecule type" value="Genomic_DNA"/>
</dbReference>
<keyword evidence="5" id="KW-1185">Reference proteome</keyword>
<sequence>MKPADCLNTTSTYDPSKVIPGNLNVIPQVIKQWNTTNESNQMHSYYLFVVNVINSQIAPICGLQLQQNNSKAVILEMWKLSEDERPNGSPNMYALPSWMRLEVGSVYKAGGVAMDGIPDFITINSTVCT</sequence>
<evidence type="ECO:0000313" key="4">
    <source>
        <dbReference type="Proteomes" id="UP000095284"/>
    </source>
</evidence>
<dbReference type="EMBL" id="CAJFCV020000006">
    <property type="protein sequence ID" value="CAG9129988.1"/>
    <property type="molecule type" value="Genomic_DNA"/>
</dbReference>
<evidence type="ECO:0000259" key="1">
    <source>
        <dbReference type="Pfam" id="PF09478"/>
    </source>
</evidence>
<organism evidence="4 6">
    <name type="scientific">Bursaphelenchus xylophilus</name>
    <name type="common">Pinewood nematode worm</name>
    <name type="synonym">Aphelenchoides xylophilus</name>
    <dbReference type="NCBI Taxonomy" id="6326"/>
    <lineage>
        <taxon>Eukaryota</taxon>
        <taxon>Metazoa</taxon>
        <taxon>Ecdysozoa</taxon>
        <taxon>Nematoda</taxon>
        <taxon>Chromadorea</taxon>
        <taxon>Rhabditida</taxon>
        <taxon>Tylenchina</taxon>
        <taxon>Tylenchomorpha</taxon>
        <taxon>Aphelenchoidea</taxon>
        <taxon>Aphelenchoididae</taxon>
        <taxon>Bursaphelenchus</taxon>
    </lineage>
</organism>
<dbReference type="Proteomes" id="UP000095284">
    <property type="component" value="Unplaced"/>
</dbReference>
<protein>
    <submittedName>
        <fullName evidence="2">(pine wood nematode) hypothetical protein</fullName>
    </submittedName>
    <submittedName>
        <fullName evidence="6">CBM49 domain-containing protein</fullName>
    </submittedName>
</protein>
<accession>A0A1I7SM40</accession>
<reference evidence="6" key="1">
    <citation type="submission" date="2016-11" db="UniProtKB">
        <authorList>
            <consortium name="WormBaseParasite"/>
        </authorList>
    </citation>
    <scope>IDENTIFICATION</scope>
</reference>
<evidence type="ECO:0000313" key="6">
    <source>
        <dbReference type="WBParaSite" id="BXY_1412400.1"/>
    </source>
</evidence>
<dbReference type="Pfam" id="PF09478">
    <property type="entry name" value="CBM49"/>
    <property type="match status" value="1"/>
</dbReference>
<dbReference type="InterPro" id="IPR019028">
    <property type="entry name" value="CBM_49"/>
</dbReference>